<proteinExistence type="predicted"/>
<evidence type="ECO:0000313" key="1">
    <source>
        <dbReference type="EMBL" id="KAB8253158.1"/>
    </source>
</evidence>
<dbReference type="AlphaFoldDB" id="A0A5N6HG19"/>
<sequence>MRHGRVTSIYGCKLPLPRLSFSSNHLYSVYLWLCNIMNPVLVDEFYESTIYTIVITHTIKIYHTLPTLHLPPSLTHSPPQQPFPYFQNPPTPQSRIPTLPTPNQTRYTIPPLPPQLNTRSLPLPFKHPKLGKIQPLFTTNITKHITHGPPKQCHGLKVKAVKAAQGNHGRRQWRGFSVSK</sequence>
<name>A0A5N6HG19_ASPFL</name>
<dbReference type="EMBL" id="ML734552">
    <property type="protein sequence ID" value="KAB8253158.1"/>
    <property type="molecule type" value="Genomic_DNA"/>
</dbReference>
<protein>
    <submittedName>
        <fullName evidence="1">Uncharacterized protein</fullName>
    </submittedName>
</protein>
<reference evidence="1" key="1">
    <citation type="submission" date="2019-04" db="EMBL/GenBank/DDBJ databases">
        <title>Friends and foes A comparative genomics study of 23 Aspergillus species from section Flavi.</title>
        <authorList>
            <consortium name="DOE Joint Genome Institute"/>
            <person name="Kjaerbolling I."/>
            <person name="Vesth T."/>
            <person name="Frisvad J.C."/>
            <person name="Nybo J.L."/>
            <person name="Theobald S."/>
            <person name="Kildgaard S."/>
            <person name="Isbrandt T."/>
            <person name="Kuo A."/>
            <person name="Sato A."/>
            <person name="Lyhne E.K."/>
            <person name="Kogle M.E."/>
            <person name="Wiebenga A."/>
            <person name="Kun R.S."/>
            <person name="Lubbers R.J."/>
            <person name="Makela M.R."/>
            <person name="Barry K."/>
            <person name="Chovatia M."/>
            <person name="Clum A."/>
            <person name="Daum C."/>
            <person name="Haridas S."/>
            <person name="He G."/>
            <person name="LaButti K."/>
            <person name="Lipzen A."/>
            <person name="Mondo S."/>
            <person name="Riley R."/>
            <person name="Salamov A."/>
            <person name="Simmons B.A."/>
            <person name="Magnuson J.K."/>
            <person name="Henrissat B."/>
            <person name="Mortensen U.H."/>
            <person name="Larsen T.O."/>
            <person name="Devries R.P."/>
            <person name="Grigoriev I.V."/>
            <person name="Machida M."/>
            <person name="Baker S.E."/>
            <person name="Andersen M.R."/>
        </authorList>
    </citation>
    <scope>NUCLEOTIDE SEQUENCE [LARGE SCALE GENOMIC DNA]</scope>
    <source>
        <strain evidence="1">CBS 121.62</strain>
    </source>
</reference>
<dbReference type="VEuPathDB" id="FungiDB:F9C07_2107058"/>
<organism evidence="1">
    <name type="scientific">Aspergillus flavus</name>
    <dbReference type="NCBI Taxonomy" id="5059"/>
    <lineage>
        <taxon>Eukaryota</taxon>
        <taxon>Fungi</taxon>
        <taxon>Dikarya</taxon>
        <taxon>Ascomycota</taxon>
        <taxon>Pezizomycotina</taxon>
        <taxon>Eurotiomycetes</taxon>
        <taxon>Eurotiomycetidae</taxon>
        <taxon>Eurotiales</taxon>
        <taxon>Aspergillaceae</taxon>
        <taxon>Aspergillus</taxon>
        <taxon>Aspergillus subgen. Circumdati</taxon>
    </lineage>
</organism>
<gene>
    <name evidence="1" type="ORF">BDV35DRAFT_375566</name>
</gene>
<dbReference type="Proteomes" id="UP000325434">
    <property type="component" value="Unassembled WGS sequence"/>
</dbReference>
<accession>A0A5N6HG19</accession>